<dbReference type="AlphaFoldDB" id="F6HIP7"/>
<dbReference type="HOGENOM" id="CLU_1333971_0_0_1"/>
<proteinExistence type="predicted"/>
<evidence type="ECO:0000256" key="2">
    <source>
        <dbReference type="ARBA" id="ARBA00004245"/>
    </source>
</evidence>
<keyword evidence="13" id="KW-0505">Motor protein</keyword>
<dbReference type="eggNOG" id="KOG0246">
    <property type="taxonomic scope" value="Eukaryota"/>
</dbReference>
<name>F6HIP7_VITVI</name>
<dbReference type="Pfam" id="PF03030">
    <property type="entry name" value="H_PPase"/>
    <property type="match status" value="1"/>
</dbReference>
<dbReference type="SUPFAM" id="SSF56235">
    <property type="entry name" value="N-terminal nucleophile aminohydrolases (Ntn hydrolases)"/>
    <property type="match status" value="1"/>
</dbReference>
<dbReference type="GO" id="GO:0003777">
    <property type="term" value="F:microtubule motor activity"/>
    <property type="evidence" value="ECO:0007669"/>
    <property type="project" value="InterPro"/>
</dbReference>
<evidence type="ECO:0000256" key="7">
    <source>
        <dbReference type="ARBA" id="ARBA00022701"/>
    </source>
</evidence>
<keyword evidence="12" id="KW-0472">Membrane</keyword>
<dbReference type="EMBL" id="FN595766">
    <property type="protein sequence ID" value="CCB52093.1"/>
    <property type="molecule type" value="Genomic_DNA"/>
</dbReference>
<sequence>MKIEDLDDVESDGKESVYRRQVVKAEFRWWDEVDQFLLLDAVPFPKDVPRLKQLGVGGWQLWGMLSTIAAGLAIDVYSPISGNADGIAEMAEMSHKICQRTDSRASMGGYISSQSVKKIIEINSYMLGTMAGRAAEDHIKLLHQPTYRNQRFKLWLSYFEIYGGKLFDLLSDRKKLCMRKDGRQQVCIVGLQEFEVFGCTGCERDP</sequence>
<dbReference type="GO" id="GO:0007018">
    <property type="term" value="P:microtubule-based movement"/>
    <property type="evidence" value="ECO:0007669"/>
    <property type="project" value="InterPro"/>
</dbReference>
<dbReference type="PANTHER" id="PTHR47971:SF8">
    <property type="entry name" value="KINESIN-LIKE PROTEIN"/>
    <property type="match status" value="1"/>
</dbReference>
<keyword evidence="10" id="KW-1133">Transmembrane helix</keyword>
<keyword evidence="11" id="KW-0406">Ion transport</keyword>
<accession>F6HIP7</accession>
<evidence type="ECO:0000256" key="6">
    <source>
        <dbReference type="ARBA" id="ARBA00022692"/>
    </source>
</evidence>
<dbReference type="Gene3D" id="3.40.850.10">
    <property type="entry name" value="Kinesin motor domain"/>
    <property type="match status" value="1"/>
</dbReference>
<dbReference type="PaxDb" id="29760-VIT_10s0042g00380.t01"/>
<dbReference type="GO" id="GO:0004427">
    <property type="term" value="F:inorganic diphosphate phosphatase activity"/>
    <property type="evidence" value="ECO:0007669"/>
    <property type="project" value="InterPro"/>
</dbReference>
<dbReference type="InParanoid" id="F6HIP7"/>
<evidence type="ECO:0000259" key="15">
    <source>
        <dbReference type="Pfam" id="PF00225"/>
    </source>
</evidence>
<dbReference type="GO" id="GO:0016020">
    <property type="term" value="C:membrane"/>
    <property type="evidence" value="ECO:0007669"/>
    <property type="project" value="InterPro"/>
</dbReference>
<dbReference type="EC" id="7.1.3.1" evidence="3"/>
<feature type="domain" description="Kinesin motor" evidence="15">
    <location>
        <begin position="133"/>
        <end position="196"/>
    </location>
</feature>
<dbReference type="InterPro" id="IPR027640">
    <property type="entry name" value="Kinesin-like_fam"/>
</dbReference>
<evidence type="ECO:0000256" key="5">
    <source>
        <dbReference type="ARBA" id="ARBA00022490"/>
    </source>
</evidence>
<keyword evidence="8" id="KW-0460">Magnesium</keyword>
<dbReference type="STRING" id="29760.F6HIP7"/>
<dbReference type="ExpressionAtlas" id="F6HIP7">
    <property type="expression patterns" value="baseline"/>
</dbReference>
<evidence type="ECO:0000256" key="4">
    <source>
        <dbReference type="ARBA" id="ARBA00022448"/>
    </source>
</evidence>
<protein>
    <recommendedName>
        <fullName evidence="3">H(+)-exporting diphosphatase</fullName>
        <ecNumber evidence="3">7.1.3.1</ecNumber>
    </recommendedName>
</protein>
<keyword evidence="17" id="KW-1185">Reference proteome</keyword>
<dbReference type="GO" id="GO:0012505">
    <property type="term" value="C:endomembrane system"/>
    <property type="evidence" value="ECO:0007669"/>
    <property type="project" value="UniProtKB-SubCell"/>
</dbReference>
<evidence type="ECO:0000313" key="17">
    <source>
        <dbReference type="Proteomes" id="UP000009183"/>
    </source>
</evidence>
<evidence type="ECO:0000256" key="3">
    <source>
        <dbReference type="ARBA" id="ARBA00013242"/>
    </source>
</evidence>
<evidence type="ECO:0000256" key="9">
    <source>
        <dbReference type="ARBA" id="ARBA00022967"/>
    </source>
</evidence>
<evidence type="ECO:0000256" key="14">
    <source>
        <dbReference type="ARBA" id="ARBA00023212"/>
    </source>
</evidence>
<evidence type="ECO:0000256" key="13">
    <source>
        <dbReference type="ARBA" id="ARBA00023175"/>
    </source>
</evidence>
<evidence type="ECO:0000256" key="12">
    <source>
        <dbReference type="ARBA" id="ARBA00023136"/>
    </source>
</evidence>
<keyword evidence="7" id="KW-0493">Microtubule</keyword>
<keyword evidence="5" id="KW-0963">Cytoplasm</keyword>
<keyword evidence="9" id="KW-1278">Translocase</keyword>
<dbReference type="InterPro" id="IPR036961">
    <property type="entry name" value="Kinesin_motor_dom_sf"/>
</dbReference>
<dbReference type="InterPro" id="IPR029055">
    <property type="entry name" value="Ntn_hydrolases_N"/>
</dbReference>
<keyword evidence="14" id="KW-0206">Cytoskeleton</keyword>
<reference evidence="17" key="1">
    <citation type="journal article" date="2007" name="Nature">
        <title>The grapevine genome sequence suggests ancestral hexaploidization in major angiosperm phyla.</title>
        <authorList>
            <consortium name="The French-Italian Public Consortium for Grapevine Genome Characterization."/>
            <person name="Jaillon O."/>
            <person name="Aury J.-M."/>
            <person name="Noel B."/>
            <person name="Policriti A."/>
            <person name="Clepet C."/>
            <person name="Casagrande A."/>
            <person name="Choisne N."/>
            <person name="Aubourg S."/>
            <person name="Vitulo N."/>
            <person name="Jubin C."/>
            <person name="Vezzi A."/>
            <person name="Legeai F."/>
            <person name="Hugueney P."/>
            <person name="Dasilva C."/>
            <person name="Horner D."/>
            <person name="Mica E."/>
            <person name="Jublot D."/>
            <person name="Poulain J."/>
            <person name="Bruyere C."/>
            <person name="Billault A."/>
            <person name="Segurens B."/>
            <person name="Gouyvenoux M."/>
            <person name="Ugarte E."/>
            <person name="Cattonaro F."/>
            <person name="Anthouard V."/>
            <person name="Vico V."/>
            <person name="Del Fabbro C."/>
            <person name="Alaux M."/>
            <person name="Di Gaspero G."/>
            <person name="Dumas V."/>
            <person name="Felice N."/>
            <person name="Paillard S."/>
            <person name="Juman I."/>
            <person name="Moroldo M."/>
            <person name="Scalabrin S."/>
            <person name="Canaguier A."/>
            <person name="Le Clainche I."/>
            <person name="Malacrida G."/>
            <person name="Durand E."/>
            <person name="Pesole G."/>
            <person name="Laucou V."/>
            <person name="Chatelet P."/>
            <person name="Merdinoglu D."/>
            <person name="Delledonne M."/>
            <person name="Pezzotti M."/>
            <person name="Lecharny A."/>
            <person name="Scarpelli C."/>
            <person name="Artiguenave F."/>
            <person name="Pe M.E."/>
            <person name="Valle G."/>
            <person name="Morgante M."/>
            <person name="Caboche M."/>
            <person name="Adam-Blondon A.-F."/>
            <person name="Weissenbach J."/>
            <person name="Quetier F."/>
            <person name="Wincker P."/>
        </authorList>
    </citation>
    <scope>NUCLEOTIDE SEQUENCE [LARGE SCALE GENOMIC DNA]</scope>
    <source>
        <strain evidence="17">cv. Pinot noir / PN40024</strain>
    </source>
</reference>
<evidence type="ECO:0000313" key="16">
    <source>
        <dbReference type="EMBL" id="CCB52093.1"/>
    </source>
</evidence>
<gene>
    <name evidence="16" type="ordered locus">VIT_10s0042g00380</name>
</gene>
<evidence type="ECO:0000256" key="8">
    <source>
        <dbReference type="ARBA" id="ARBA00022842"/>
    </source>
</evidence>
<dbReference type="InterPro" id="IPR001752">
    <property type="entry name" value="Kinesin_motor_dom"/>
</dbReference>
<evidence type="ECO:0000256" key="11">
    <source>
        <dbReference type="ARBA" id="ARBA00023065"/>
    </source>
</evidence>
<evidence type="ECO:0000256" key="10">
    <source>
        <dbReference type="ARBA" id="ARBA00022989"/>
    </source>
</evidence>
<evidence type="ECO:0000256" key="1">
    <source>
        <dbReference type="ARBA" id="ARBA00004127"/>
    </source>
</evidence>
<dbReference type="InterPro" id="IPR027417">
    <property type="entry name" value="P-loop_NTPase"/>
</dbReference>
<dbReference type="GO" id="GO:0008017">
    <property type="term" value="F:microtubule binding"/>
    <property type="evidence" value="ECO:0007669"/>
    <property type="project" value="InterPro"/>
</dbReference>
<dbReference type="GO" id="GO:0005874">
    <property type="term" value="C:microtubule"/>
    <property type="evidence" value="ECO:0007669"/>
    <property type="project" value="UniProtKB-KW"/>
</dbReference>
<keyword evidence="6" id="KW-0812">Transmembrane</keyword>
<dbReference type="OrthoDB" id="3176171at2759"/>
<dbReference type="PANTHER" id="PTHR47971">
    <property type="entry name" value="KINESIN-RELATED PROTEIN 6"/>
    <property type="match status" value="1"/>
</dbReference>
<dbReference type="GO" id="GO:0009678">
    <property type="term" value="F:diphosphate hydrolysis-driven proton transmembrane transporter activity"/>
    <property type="evidence" value="ECO:0007669"/>
    <property type="project" value="UniProtKB-EC"/>
</dbReference>
<dbReference type="Pfam" id="PF00225">
    <property type="entry name" value="Kinesin"/>
    <property type="match status" value="1"/>
</dbReference>
<dbReference type="Proteomes" id="UP000009183">
    <property type="component" value="Chromosome 10"/>
</dbReference>
<comment type="subcellular location">
    <subcellularLocation>
        <location evidence="2">Cytoplasm</location>
        <location evidence="2">Cytoskeleton</location>
    </subcellularLocation>
    <subcellularLocation>
        <location evidence="1">Endomembrane system</location>
        <topology evidence="1">Multi-pass membrane protein</topology>
    </subcellularLocation>
</comment>
<dbReference type="InterPro" id="IPR004131">
    <property type="entry name" value="PPase-energised_H-pump"/>
</dbReference>
<keyword evidence="4" id="KW-0813">Transport</keyword>
<dbReference type="GO" id="GO:0005524">
    <property type="term" value="F:ATP binding"/>
    <property type="evidence" value="ECO:0007669"/>
    <property type="project" value="InterPro"/>
</dbReference>
<organism evidence="16 17">
    <name type="scientific">Vitis vinifera</name>
    <name type="common">Grape</name>
    <dbReference type="NCBI Taxonomy" id="29760"/>
    <lineage>
        <taxon>Eukaryota</taxon>
        <taxon>Viridiplantae</taxon>
        <taxon>Streptophyta</taxon>
        <taxon>Embryophyta</taxon>
        <taxon>Tracheophyta</taxon>
        <taxon>Spermatophyta</taxon>
        <taxon>Magnoliopsida</taxon>
        <taxon>eudicotyledons</taxon>
        <taxon>Gunneridae</taxon>
        <taxon>Pentapetalae</taxon>
        <taxon>rosids</taxon>
        <taxon>Vitales</taxon>
        <taxon>Vitaceae</taxon>
        <taxon>Viteae</taxon>
        <taxon>Vitis</taxon>
    </lineage>
</organism>
<dbReference type="SUPFAM" id="SSF52540">
    <property type="entry name" value="P-loop containing nucleoside triphosphate hydrolases"/>
    <property type="match status" value="1"/>
</dbReference>